<name>A0AAN9NXT2_PHACN</name>
<evidence type="ECO:0000313" key="1">
    <source>
        <dbReference type="EMBL" id="KAK7377528.1"/>
    </source>
</evidence>
<gene>
    <name evidence="1" type="ORF">VNO80_02954</name>
</gene>
<dbReference type="AlphaFoldDB" id="A0AAN9NXT2"/>
<reference evidence="1 2" key="1">
    <citation type="submission" date="2024-01" db="EMBL/GenBank/DDBJ databases">
        <title>The genomes of 5 underutilized Papilionoideae crops provide insights into root nodulation and disease resistanc.</title>
        <authorList>
            <person name="Jiang F."/>
        </authorList>
    </citation>
    <scope>NUCLEOTIDE SEQUENCE [LARGE SCALE GENOMIC DNA]</scope>
    <source>
        <strain evidence="1">JINMINGXINNONG_FW02</strain>
        <tissue evidence="1">Leaves</tissue>
    </source>
</reference>
<accession>A0AAN9NXT2</accession>
<comment type="caution">
    <text evidence="1">The sequence shown here is derived from an EMBL/GenBank/DDBJ whole genome shotgun (WGS) entry which is preliminary data.</text>
</comment>
<sequence length="208" mass="23835">MHISQNNLSILDFILKSNRKDYVIMRCHLLLKCKSSTHVNVKVYGITWSGTNTSILVLHSRSSLINLYGKCGDLDGVARIMSFVRDVDEFSLLALTFGYPNVGKRRDTKRILYRPGTARNLADQTHFVCRSETTRNLAYRTVKKRSRIGPDPSWPALPNDVGNKQSHQSMIKIPSHMAKTLLPREETYRPQPRLKMNSLEPQITSYCR</sequence>
<organism evidence="1 2">
    <name type="scientific">Phaseolus coccineus</name>
    <name type="common">Scarlet runner bean</name>
    <name type="synonym">Phaseolus multiflorus</name>
    <dbReference type="NCBI Taxonomy" id="3886"/>
    <lineage>
        <taxon>Eukaryota</taxon>
        <taxon>Viridiplantae</taxon>
        <taxon>Streptophyta</taxon>
        <taxon>Embryophyta</taxon>
        <taxon>Tracheophyta</taxon>
        <taxon>Spermatophyta</taxon>
        <taxon>Magnoliopsida</taxon>
        <taxon>eudicotyledons</taxon>
        <taxon>Gunneridae</taxon>
        <taxon>Pentapetalae</taxon>
        <taxon>rosids</taxon>
        <taxon>fabids</taxon>
        <taxon>Fabales</taxon>
        <taxon>Fabaceae</taxon>
        <taxon>Papilionoideae</taxon>
        <taxon>50 kb inversion clade</taxon>
        <taxon>NPAAA clade</taxon>
        <taxon>indigoferoid/millettioid clade</taxon>
        <taxon>Phaseoleae</taxon>
        <taxon>Phaseolus</taxon>
    </lineage>
</organism>
<proteinExistence type="predicted"/>
<dbReference type="EMBL" id="JAYMYR010000002">
    <property type="protein sequence ID" value="KAK7377528.1"/>
    <property type="molecule type" value="Genomic_DNA"/>
</dbReference>
<keyword evidence="2" id="KW-1185">Reference proteome</keyword>
<protein>
    <submittedName>
        <fullName evidence="1">Uncharacterized protein</fullName>
    </submittedName>
</protein>
<dbReference type="Proteomes" id="UP001374584">
    <property type="component" value="Unassembled WGS sequence"/>
</dbReference>
<evidence type="ECO:0000313" key="2">
    <source>
        <dbReference type="Proteomes" id="UP001374584"/>
    </source>
</evidence>